<dbReference type="InterPro" id="IPR018681">
    <property type="entry name" value="DUF2165_transmembrane"/>
</dbReference>
<name>A0A844XXP6_9SPHN</name>
<feature type="transmembrane region" description="Helical" evidence="1">
    <location>
        <begin position="61"/>
        <end position="87"/>
    </location>
</feature>
<dbReference type="Proteomes" id="UP000444185">
    <property type="component" value="Unassembled WGS sequence"/>
</dbReference>
<gene>
    <name evidence="2" type="ORF">GRI42_03345</name>
</gene>
<dbReference type="Pfam" id="PF09933">
    <property type="entry name" value="DUF2165"/>
    <property type="match status" value="1"/>
</dbReference>
<keyword evidence="1" id="KW-1133">Transmembrane helix</keyword>
<dbReference type="RefSeq" id="WP_160606912.1">
    <property type="nucleotide sequence ID" value="NZ_WTYF01000004.1"/>
</dbReference>
<sequence>MIDRYLKTAFVASLGLMALLYVIHNIMNIDQAYGAVGYVLGMEGNEIFDNNLLPAITGSAVFVFSWIIFAFEIATGLICLWGAWQLWSARGADAAGFEAAKSMAKLGAGLSVVTWFGLFGTFGGAGYQMWQSEIGAGSLGDAFKFSVWGLLVLIYLGQRESEVAA</sequence>
<dbReference type="OrthoDB" id="7618855at2"/>
<organism evidence="2 3">
    <name type="scientific">Qipengyuania gaetbuli</name>
    <dbReference type="NCBI Taxonomy" id="266952"/>
    <lineage>
        <taxon>Bacteria</taxon>
        <taxon>Pseudomonadati</taxon>
        <taxon>Pseudomonadota</taxon>
        <taxon>Alphaproteobacteria</taxon>
        <taxon>Sphingomonadales</taxon>
        <taxon>Erythrobacteraceae</taxon>
        <taxon>Qipengyuania</taxon>
    </lineage>
</organism>
<proteinExistence type="predicted"/>
<evidence type="ECO:0000256" key="1">
    <source>
        <dbReference type="SAM" id="Phobius"/>
    </source>
</evidence>
<keyword evidence="1" id="KW-0812">Transmembrane</keyword>
<feature type="transmembrane region" description="Helical" evidence="1">
    <location>
        <begin position="136"/>
        <end position="156"/>
    </location>
</feature>
<evidence type="ECO:0000313" key="3">
    <source>
        <dbReference type="Proteomes" id="UP000444185"/>
    </source>
</evidence>
<dbReference type="EMBL" id="WTYF01000004">
    <property type="protein sequence ID" value="MXO50336.1"/>
    <property type="molecule type" value="Genomic_DNA"/>
</dbReference>
<accession>A0A844XXP6</accession>
<keyword evidence="1" id="KW-0472">Membrane</keyword>
<evidence type="ECO:0000313" key="2">
    <source>
        <dbReference type="EMBL" id="MXO50336.1"/>
    </source>
</evidence>
<feature type="transmembrane region" description="Helical" evidence="1">
    <location>
        <begin position="108"/>
        <end position="130"/>
    </location>
</feature>
<protein>
    <submittedName>
        <fullName evidence="2">DUF2165 family protein</fullName>
    </submittedName>
</protein>
<reference evidence="2 3" key="1">
    <citation type="submission" date="2019-12" db="EMBL/GenBank/DDBJ databases">
        <title>Genomic-based taxomic classification of the family Erythrobacteraceae.</title>
        <authorList>
            <person name="Xu L."/>
        </authorList>
    </citation>
    <scope>NUCLEOTIDE SEQUENCE [LARGE SCALE GENOMIC DNA]</scope>
    <source>
        <strain evidence="2 3">DSM 16225</strain>
    </source>
</reference>
<dbReference type="AlphaFoldDB" id="A0A844XXP6"/>
<keyword evidence="3" id="KW-1185">Reference proteome</keyword>
<comment type="caution">
    <text evidence="2">The sequence shown here is derived from an EMBL/GenBank/DDBJ whole genome shotgun (WGS) entry which is preliminary data.</text>
</comment>